<dbReference type="HAMAP" id="MF_00377">
    <property type="entry name" value="DnaA_bact"/>
    <property type="match status" value="1"/>
</dbReference>
<evidence type="ECO:0000259" key="13">
    <source>
        <dbReference type="SMART" id="SM00760"/>
    </source>
</evidence>
<dbReference type="PANTHER" id="PTHR30050:SF2">
    <property type="entry name" value="CHROMOSOMAL REPLICATION INITIATOR PROTEIN DNAA"/>
    <property type="match status" value="1"/>
</dbReference>
<dbReference type="RefSeq" id="WP_117003944.1">
    <property type="nucleotide sequence ID" value="NZ_BMJS01000053.1"/>
</dbReference>
<feature type="binding site" evidence="8">
    <location>
        <position position="214"/>
    </location>
    <ligand>
        <name>ATP</name>
        <dbReference type="ChEBI" id="CHEBI:30616"/>
    </ligand>
</feature>
<comment type="subcellular location">
    <subcellularLocation>
        <location evidence="8">Cytoplasm</location>
    </subcellularLocation>
</comment>
<reference evidence="14" key="2">
    <citation type="submission" date="2020-09" db="EMBL/GenBank/DDBJ databases">
        <authorList>
            <person name="Sun Q."/>
            <person name="Zhou Y."/>
        </authorList>
    </citation>
    <scope>NUCLEOTIDE SEQUENCE</scope>
    <source>
        <strain evidence="14">CGMCC 1.15758</strain>
    </source>
</reference>
<keyword evidence="5 8" id="KW-0067">ATP-binding</keyword>
<comment type="domain">
    <text evidence="8">Domain I is involved in oligomerization and binding regulators, domain II is flexibile and of varying length in different bacteria, domain III forms the AAA+ region, while domain IV binds dsDNA.</text>
</comment>
<feature type="binding site" evidence="8">
    <location>
        <position position="212"/>
    </location>
    <ligand>
        <name>ATP</name>
        <dbReference type="ChEBI" id="CHEBI:30616"/>
    </ligand>
</feature>
<dbReference type="PANTHER" id="PTHR30050">
    <property type="entry name" value="CHROMOSOMAL REPLICATION INITIATOR PROTEIN DNAA"/>
    <property type="match status" value="1"/>
</dbReference>
<evidence type="ECO:0000256" key="3">
    <source>
        <dbReference type="ARBA" id="ARBA00022705"/>
    </source>
</evidence>
<dbReference type="Gene3D" id="3.40.50.300">
    <property type="entry name" value="P-loop containing nucleotide triphosphate hydrolases"/>
    <property type="match status" value="1"/>
</dbReference>
<keyword evidence="3 8" id="KW-0235">DNA replication</keyword>
<reference evidence="14" key="1">
    <citation type="journal article" date="2014" name="Int. J. Syst. Evol. Microbiol.">
        <title>Complete genome sequence of Corynebacterium casei LMG S-19264T (=DSM 44701T), isolated from a smear-ripened cheese.</title>
        <authorList>
            <consortium name="US DOE Joint Genome Institute (JGI-PGF)"/>
            <person name="Walter F."/>
            <person name="Albersmeier A."/>
            <person name="Kalinowski J."/>
            <person name="Ruckert C."/>
        </authorList>
    </citation>
    <scope>NUCLEOTIDE SEQUENCE</scope>
    <source>
        <strain evidence="14">CGMCC 1.15758</strain>
    </source>
</reference>
<keyword evidence="4 8" id="KW-0547">Nucleotide-binding</keyword>
<feature type="binding site" evidence="8">
    <location>
        <position position="215"/>
    </location>
    <ligand>
        <name>ATP</name>
        <dbReference type="ChEBI" id="CHEBI:30616"/>
    </ligand>
</feature>
<dbReference type="CDD" id="cd00009">
    <property type="entry name" value="AAA"/>
    <property type="match status" value="1"/>
</dbReference>
<dbReference type="InterPro" id="IPR024633">
    <property type="entry name" value="DnaA_N_dom"/>
</dbReference>
<dbReference type="Gene3D" id="3.30.300.180">
    <property type="match status" value="1"/>
</dbReference>
<feature type="domain" description="Chromosomal replication initiator DnaA C-terminal" evidence="13">
    <location>
        <begin position="412"/>
        <end position="481"/>
    </location>
</feature>
<dbReference type="SUPFAM" id="SSF52540">
    <property type="entry name" value="P-loop containing nucleoside triphosphate hydrolases"/>
    <property type="match status" value="1"/>
</dbReference>
<keyword evidence="7 8" id="KW-0238">DNA-binding</keyword>
<evidence type="ECO:0000256" key="5">
    <source>
        <dbReference type="ARBA" id="ARBA00022840"/>
    </source>
</evidence>
<evidence type="ECO:0000256" key="8">
    <source>
        <dbReference type="HAMAP-Rule" id="MF_00377"/>
    </source>
</evidence>
<comment type="function">
    <text evidence="8 10">Plays an essential role in the initiation and regulation of chromosomal replication. ATP-DnaA binds to the origin of replication (oriC) to initiate formation of the DNA replication initiation complex once per cell cycle. Binds the DnaA box (a 9 base pair repeat at the origin) and separates the double-stranded (ds)DNA. Forms a right-handed helical filament on oriC DNA; dsDNA binds to the exterior of the filament while single-stranded (ss)DNA is stabiized in the filament's interior. The ATP-DnaA-oriC complex binds and stabilizes one strand of the AT-rich DNA unwinding element (DUE), permitting loading of DNA polymerase. After initiation quickly degrades to an ADP-DnaA complex that is not apt for DNA replication. Binds acidic phospholipids.</text>
</comment>
<dbReference type="SMART" id="SM00760">
    <property type="entry name" value="Bac_DnaA_C"/>
    <property type="match status" value="1"/>
</dbReference>
<dbReference type="GO" id="GO:0008289">
    <property type="term" value="F:lipid binding"/>
    <property type="evidence" value="ECO:0007669"/>
    <property type="project" value="UniProtKB-KW"/>
</dbReference>
<evidence type="ECO:0000259" key="12">
    <source>
        <dbReference type="SMART" id="SM00382"/>
    </source>
</evidence>
<dbReference type="EMBL" id="BMJS01000053">
    <property type="protein sequence ID" value="GGG07463.1"/>
    <property type="molecule type" value="Genomic_DNA"/>
</dbReference>
<feature type="binding site" evidence="8">
    <location>
        <position position="216"/>
    </location>
    <ligand>
        <name>ATP</name>
        <dbReference type="ChEBI" id="CHEBI:30616"/>
    </ligand>
</feature>
<dbReference type="SUPFAM" id="SSF48295">
    <property type="entry name" value="TrpR-like"/>
    <property type="match status" value="1"/>
</dbReference>
<dbReference type="GO" id="GO:0003688">
    <property type="term" value="F:DNA replication origin binding"/>
    <property type="evidence" value="ECO:0007669"/>
    <property type="project" value="UniProtKB-UniRule"/>
</dbReference>
<dbReference type="InterPro" id="IPR013159">
    <property type="entry name" value="DnaA_C"/>
</dbReference>
<comment type="subunit">
    <text evidence="8">Oligomerizes as a right-handed, spiral filament on DNA at oriC.</text>
</comment>
<protein>
    <recommendedName>
        <fullName evidence="8 9">Chromosomal replication initiator protein DnaA</fullName>
    </recommendedName>
</protein>
<keyword evidence="15" id="KW-1185">Reference proteome</keyword>
<evidence type="ECO:0000256" key="11">
    <source>
        <dbReference type="RuleBase" id="RU004227"/>
    </source>
</evidence>
<dbReference type="InterPro" id="IPR027417">
    <property type="entry name" value="P-loop_NTPase"/>
</dbReference>
<sequence length="504" mass="57385">MNVWSQCLDYLKDNLSEQEYRIWIMPLKTNDQGSLFTIYAPNNYFLGWVKTKYQQLLVDTLKKYKENTHLLVEFSVKKSSDNQNVDVQDTVMQVSTIKSSVGPQTDLFNKNVTTAPLVVDSLLENHDSMDDQNEFEVDKNAGISSELYGFDEALSVPKDQKRVDFGSPLKKEYNFDNFVVGKANEVARAAAMQVSINPGLAYNPLFIYGGSGLGKTHLMHAIGNYVLHNNPKAKVLYVTSERFVKDYVDAVRLHSGDEFQNFYRSVDVLLVDDIQFIAGKAGSQEEFFHTFNTLLENGKQVVLSCDKYPKEIPKLEERLVSRFGYGLTVTIDIPDLETRSAILLHKSSQFGRPIDQNVALFMAKHIRSNVRELEGALRRVLNYAQFNKKAIDEKLAYECLKDVISIQDKIVKVDNIQRVVADYYNIKITDLLSKQKSRDVARPRQMAMALAKEFTNHSLPEIGGFFGGRDHTTVLHAVRTIKKLIVNNVDIQDDYQNLSRKLAH</sequence>
<dbReference type="SMART" id="SM00382">
    <property type="entry name" value="AAA"/>
    <property type="match status" value="1"/>
</dbReference>
<feature type="region of interest" description="Domain I, interacts with DnaA modulators" evidence="8">
    <location>
        <begin position="1"/>
        <end position="111"/>
    </location>
</feature>
<dbReference type="AlphaFoldDB" id="A0A8J2Z6U0"/>
<gene>
    <name evidence="8 14" type="primary">dnaA</name>
    <name evidence="14" type="ORF">GCM10010995_26300</name>
</gene>
<comment type="caution">
    <text evidence="14">The sequence shown here is derived from an EMBL/GenBank/DDBJ whole genome shotgun (WGS) entry which is preliminary data.</text>
</comment>
<evidence type="ECO:0000256" key="9">
    <source>
        <dbReference type="NCBIfam" id="TIGR00362"/>
    </source>
</evidence>
<evidence type="ECO:0000256" key="6">
    <source>
        <dbReference type="ARBA" id="ARBA00023121"/>
    </source>
</evidence>
<dbReference type="CDD" id="cd06571">
    <property type="entry name" value="Bac_DnaA_C"/>
    <property type="match status" value="1"/>
</dbReference>
<dbReference type="Pfam" id="PF11638">
    <property type="entry name" value="DnaA_N"/>
    <property type="match status" value="1"/>
</dbReference>
<comment type="similarity">
    <text evidence="1 8 11">Belongs to the DnaA family.</text>
</comment>
<evidence type="ECO:0000256" key="2">
    <source>
        <dbReference type="ARBA" id="ARBA00022490"/>
    </source>
</evidence>
<dbReference type="GO" id="GO:0005737">
    <property type="term" value="C:cytoplasm"/>
    <property type="evidence" value="ECO:0007669"/>
    <property type="project" value="UniProtKB-SubCell"/>
</dbReference>
<dbReference type="InterPro" id="IPR013317">
    <property type="entry name" value="DnaA_dom"/>
</dbReference>
<feature type="region of interest" description="Domain IV, binds dsDNA" evidence="8">
    <location>
        <begin position="385"/>
        <end position="504"/>
    </location>
</feature>
<dbReference type="InterPro" id="IPR010921">
    <property type="entry name" value="Trp_repressor/repl_initiator"/>
</dbReference>
<dbReference type="OrthoDB" id="9807019at2"/>
<evidence type="ECO:0000256" key="4">
    <source>
        <dbReference type="ARBA" id="ARBA00022741"/>
    </source>
</evidence>
<dbReference type="InterPro" id="IPR003593">
    <property type="entry name" value="AAA+_ATPase"/>
</dbReference>
<dbReference type="GO" id="GO:0005524">
    <property type="term" value="F:ATP binding"/>
    <property type="evidence" value="ECO:0007669"/>
    <property type="project" value="UniProtKB-UniRule"/>
</dbReference>
<evidence type="ECO:0000256" key="1">
    <source>
        <dbReference type="ARBA" id="ARBA00006583"/>
    </source>
</evidence>
<evidence type="ECO:0000256" key="10">
    <source>
        <dbReference type="RuleBase" id="RU000577"/>
    </source>
</evidence>
<keyword evidence="6 8" id="KW-0446">Lipid-binding</keyword>
<organism evidence="14 15">
    <name type="scientific">Cysteiniphilum litorale</name>
    <dbReference type="NCBI Taxonomy" id="2056700"/>
    <lineage>
        <taxon>Bacteria</taxon>
        <taxon>Pseudomonadati</taxon>
        <taxon>Pseudomonadota</taxon>
        <taxon>Gammaproteobacteria</taxon>
        <taxon>Thiotrichales</taxon>
        <taxon>Fastidiosibacteraceae</taxon>
        <taxon>Cysteiniphilum</taxon>
    </lineage>
</organism>
<accession>A0A8J2Z6U0</accession>
<dbReference type="NCBIfam" id="TIGR00362">
    <property type="entry name" value="DnaA"/>
    <property type="match status" value="1"/>
</dbReference>
<dbReference type="Gene3D" id="1.10.8.60">
    <property type="match status" value="1"/>
</dbReference>
<evidence type="ECO:0000256" key="7">
    <source>
        <dbReference type="ARBA" id="ARBA00023125"/>
    </source>
</evidence>
<dbReference type="PROSITE" id="PS01008">
    <property type="entry name" value="DNAA"/>
    <property type="match status" value="1"/>
</dbReference>
<dbReference type="Gene3D" id="1.10.1750.10">
    <property type="match status" value="1"/>
</dbReference>
<dbReference type="Proteomes" id="UP000636949">
    <property type="component" value="Unassembled WGS sequence"/>
</dbReference>
<dbReference type="FunFam" id="3.40.50.300:FF:000668">
    <property type="entry name" value="Chromosomal replication initiator protein DnaA"/>
    <property type="match status" value="1"/>
</dbReference>
<feature type="region of interest" description="Domain III, AAA+ region" evidence="8">
    <location>
        <begin position="168"/>
        <end position="384"/>
    </location>
</feature>
<proteinExistence type="inferred from homology"/>
<dbReference type="GO" id="GO:0006270">
    <property type="term" value="P:DNA replication initiation"/>
    <property type="evidence" value="ECO:0007669"/>
    <property type="project" value="UniProtKB-UniRule"/>
</dbReference>
<feature type="domain" description="AAA+ ATPase" evidence="12">
    <location>
        <begin position="201"/>
        <end position="387"/>
    </location>
</feature>
<evidence type="ECO:0000313" key="14">
    <source>
        <dbReference type="EMBL" id="GGG07463.1"/>
    </source>
</evidence>
<dbReference type="Pfam" id="PF00308">
    <property type="entry name" value="Bac_DnaA"/>
    <property type="match status" value="1"/>
</dbReference>
<dbReference type="InterPro" id="IPR018312">
    <property type="entry name" value="Chromosome_initiator_DnaA_CS"/>
</dbReference>
<dbReference type="Pfam" id="PF08299">
    <property type="entry name" value="Bac_DnaA_C"/>
    <property type="match status" value="1"/>
</dbReference>
<comment type="caution">
    <text evidence="8">Lacks conserved residue(s) required for the propagation of feature annotation.</text>
</comment>
<dbReference type="InterPro" id="IPR001957">
    <property type="entry name" value="Chromosome_initiator_DnaA"/>
</dbReference>
<keyword evidence="2 8" id="KW-0963">Cytoplasm</keyword>
<dbReference type="GO" id="GO:0005886">
    <property type="term" value="C:plasma membrane"/>
    <property type="evidence" value="ECO:0007669"/>
    <property type="project" value="TreeGrafter"/>
</dbReference>
<evidence type="ECO:0000313" key="15">
    <source>
        <dbReference type="Proteomes" id="UP000636949"/>
    </source>
</evidence>
<dbReference type="InterPro" id="IPR020591">
    <property type="entry name" value="Chromosome_initiator_DnaA-like"/>
</dbReference>
<name>A0A8J2Z6U0_9GAMM</name>
<dbReference type="InterPro" id="IPR038454">
    <property type="entry name" value="DnaA_N_sf"/>
</dbReference>
<dbReference type="PRINTS" id="PR00051">
    <property type="entry name" value="DNAA"/>
</dbReference>
<dbReference type="GO" id="GO:0006275">
    <property type="term" value="P:regulation of DNA replication"/>
    <property type="evidence" value="ECO:0007669"/>
    <property type="project" value="UniProtKB-UniRule"/>
</dbReference>